<dbReference type="RefSeq" id="WP_242631204.1">
    <property type="nucleotide sequence ID" value="NZ_SJPG01000001.1"/>
</dbReference>
<evidence type="ECO:0000256" key="4">
    <source>
        <dbReference type="ARBA" id="ARBA00009503"/>
    </source>
</evidence>
<evidence type="ECO:0000256" key="7">
    <source>
        <dbReference type="ARBA" id="ARBA00022679"/>
    </source>
</evidence>
<evidence type="ECO:0000256" key="12">
    <source>
        <dbReference type="RuleBase" id="RU361205"/>
    </source>
</evidence>
<reference evidence="14 15" key="1">
    <citation type="submission" date="2019-02" db="EMBL/GenBank/DDBJ databases">
        <title>Deep-cultivation of Planctomycetes and their phenomic and genomic characterization uncovers novel biology.</title>
        <authorList>
            <person name="Wiegand S."/>
            <person name="Jogler M."/>
            <person name="Boedeker C."/>
            <person name="Pinto D."/>
            <person name="Vollmers J."/>
            <person name="Rivas-Marin E."/>
            <person name="Kohn T."/>
            <person name="Peeters S.H."/>
            <person name="Heuer A."/>
            <person name="Rast P."/>
            <person name="Oberbeckmann S."/>
            <person name="Bunk B."/>
            <person name="Jeske O."/>
            <person name="Meyerdierks A."/>
            <person name="Storesund J.E."/>
            <person name="Kallscheuer N."/>
            <person name="Luecker S."/>
            <person name="Lage O.M."/>
            <person name="Pohl T."/>
            <person name="Merkel B.J."/>
            <person name="Hornburger P."/>
            <person name="Mueller R.-W."/>
            <person name="Bruemmer F."/>
            <person name="Labrenz M."/>
            <person name="Spormann A.M."/>
            <person name="Op Den Camp H."/>
            <person name="Overmann J."/>
            <person name="Amann R."/>
            <person name="Jetten M.S.M."/>
            <person name="Mascher T."/>
            <person name="Medema M.H."/>
            <person name="Devos D.P."/>
            <person name="Kaster A.-K."/>
            <person name="Ovreas L."/>
            <person name="Rohde M."/>
            <person name="Galperin M.Y."/>
            <person name="Jogler C."/>
        </authorList>
    </citation>
    <scope>NUCLEOTIDE SEQUENCE [LARGE SCALE GENOMIC DNA]</scope>
    <source>
        <strain evidence="14 15">Pan54</strain>
    </source>
</reference>
<gene>
    <name evidence="14" type="primary">folP</name>
    <name evidence="14" type="ORF">Pan54_06120</name>
</gene>
<dbReference type="Gene3D" id="3.20.20.20">
    <property type="entry name" value="Dihydropteroate synthase-like"/>
    <property type="match status" value="1"/>
</dbReference>
<dbReference type="SUPFAM" id="SSF51717">
    <property type="entry name" value="Dihydropteroate synthetase-like"/>
    <property type="match status" value="1"/>
</dbReference>
<evidence type="ECO:0000313" key="15">
    <source>
        <dbReference type="Proteomes" id="UP000316095"/>
    </source>
</evidence>
<name>A0A5C5XBV0_9PLAN</name>
<dbReference type="GO" id="GO:0046872">
    <property type="term" value="F:metal ion binding"/>
    <property type="evidence" value="ECO:0007669"/>
    <property type="project" value="UniProtKB-KW"/>
</dbReference>
<evidence type="ECO:0000256" key="10">
    <source>
        <dbReference type="ARBA" id="ARBA00022909"/>
    </source>
</evidence>
<comment type="cofactor">
    <cofactor evidence="2 12">
        <name>Mg(2+)</name>
        <dbReference type="ChEBI" id="CHEBI:18420"/>
    </cofactor>
</comment>
<comment type="function">
    <text evidence="12">Catalyzes the condensation of para-aminobenzoate (pABA) with 6-hydroxymethyl-7,8-dihydropterin diphosphate (DHPt-PP) to form 7,8-dihydropteroate (H2Pte), the immediate precursor of folate derivatives.</text>
</comment>
<evidence type="ECO:0000256" key="9">
    <source>
        <dbReference type="ARBA" id="ARBA00022842"/>
    </source>
</evidence>
<dbReference type="Pfam" id="PF00809">
    <property type="entry name" value="Pterin_bind"/>
    <property type="match status" value="1"/>
</dbReference>
<comment type="similarity">
    <text evidence="4 12">Belongs to the DHPS family.</text>
</comment>
<comment type="caution">
    <text evidence="14">The sequence shown here is derived from an EMBL/GenBank/DDBJ whole genome shotgun (WGS) entry which is preliminary data.</text>
</comment>
<feature type="domain" description="Pterin-binding" evidence="13">
    <location>
        <begin position="28"/>
        <end position="281"/>
    </location>
</feature>
<evidence type="ECO:0000256" key="3">
    <source>
        <dbReference type="ARBA" id="ARBA00004763"/>
    </source>
</evidence>
<evidence type="ECO:0000259" key="13">
    <source>
        <dbReference type="PROSITE" id="PS50972"/>
    </source>
</evidence>
<dbReference type="FunFam" id="3.20.20.20:FF:000006">
    <property type="entry name" value="Dihydropteroate synthase"/>
    <property type="match status" value="1"/>
</dbReference>
<keyword evidence="15" id="KW-1185">Reference proteome</keyword>
<organism evidence="14 15">
    <name type="scientific">Rubinisphaera italica</name>
    <dbReference type="NCBI Taxonomy" id="2527969"/>
    <lineage>
        <taxon>Bacteria</taxon>
        <taxon>Pseudomonadati</taxon>
        <taxon>Planctomycetota</taxon>
        <taxon>Planctomycetia</taxon>
        <taxon>Planctomycetales</taxon>
        <taxon>Planctomycetaceae</taxon>
        <taxon>Rubinisphaera</taxon>
    </lineage>
</organism>
<comment type="catalytic activity">
    <reaction evidence="1">
        <text>(7,8-dihydropterin-6-yl)methyl diphosphate + 4-aminobenzoate = 7,8-dihydropteroate + diphosphate</text>
        <dbReference type="Rhea" id="RHEA:19949"/>
        <dbReference type="ChEBI" id="CHEBI:17836"/>
        <dbReference type="ChEBI" id="CHEBI:17839"/>
        <dbReference type="ChEBI" id="CHEBI:33019"/>
        <dbReference type="ChEBI" id="CHEBI:72950"/>
        <dbReference type="EC" id="2.5.1.15"/>
    </reaction>
</comment>
<dbReference type="AlphaFoldDB" id="A0A5C5XBV0"/>
<keyword evidence="10 12" id="KW-0289">Folate biosynthesis</keyword>
<dbReference type="NCBIfam" id="TIGR01496">
    <property type="entry name" value="DHPS"/>
    <property type="match status" value="1"/>
</dbReference>
<accession>A0A5C5XBV0</accession>
<dbReference type="GO" id="GO:0004156">
    <property type="term" value="F:dihydropteroate synthase activity"/>
    <property type="evidence" value="ECO:0007669"/>
    <property type="project" value="UniProtKB-EC"/>
</dbReference>
<keyword evidence="8 12" id="KW-0479">Metal-binding</keyword>
<evidence type="ECO:0000256" key="2">
    <source>
        <dbReference type="ARBA" id="ARBA00001946"/>
    </source>
</evidence>
<dbReference type="InterPro" id="IPR045031">
    <property type="entry name" value="DHP_synth-like"/>
</dbReference>
<evidence type="ECO:0000256" key="5">
    <source>
        <dbReference type="ARBA" id="ARBA00012458"/>
    </source>
</evidence>
<sequence>MNPQNLNSDLSIRPWKFGKREYQLGKHPLIMGIVNVTPDSFSDGGQFLQTQSAVEHALQLVEEGADFLDIGGESTRPGAEPVSTEDEISRVLPVVEALSGKTAIPISIDTTKAEVAQACLSAGAEIINDISGLTFDEQMPEVCREADAGIVCMHIKGTPQTMQENPHYENCVQEIDEWLQARLKMLNEQGIDSTRLVLDPGIGFGKTAEHNLEILSSIKQLRKSGRPVLIGHSRKRFLKKVLNREMEERLAGTIGVAIALAEQQTDIIRVHDVAAIQDALLAWKTVREWQQ</sequence>
<dbReference type="InterPro" id="IPR006390">
    <property type="entry name" value="DHP_synth_dom"/>
</dbReference>
<dbReference type="InterPro" id="IPR011005">
    <property type="entry name" value="Dihydropteroate_synth-like_sf"/>
</dbReference>
<dbReference type="PANTHER" id="PTHR20941:SF1">
    <property type="entry name" value="FOLIC ACID SYNTHESIS PROTEIN FOL1"/>
    <property type="match status" value="1"/>
</dbReference>
<dbReference type="GO" id="GO:0046654">
    <property type="term" value="P:tetrahydrofolate biosynthetic process"/>
    <property type="evidence" value="ECO:0007669"/>
    <property type="project" value="UniProtKB-UniPathway"/>
</dbReference>
<dbReference type="CDD" id="cd00739">
    <property type="entry name" value="DHPS"/>
    <property type="match status" value="1"/>
</dbReference>
<dbReference type="InterPro" id="IPR000489">
    <property type="entry name" value="Pterin-binding_dom"/>
</dbReference>
<evidence type="ECO:0000313" key="14">
    <source>
        <dbReference type="EMBL" id="TWT59901.1"/>
    </source>
</evidence>
<dbReference type="EMBL" id="SJPG01000001">
    <property type="protein sequence ID" value="TWT59901.1"/>
    <property type="molecule type" value="Genomic_DNA"/>
</dbReference>
<dbReference type="PROSITE" id="PS50972">
    <property type="entry name" value="PTERIN_BINDING"/>
    <property type="match status" value="1"/>
</dbReference>
<proteinExistence type="inferred from homology"/>
<dbReference type="PANTHER" id="PTHR20941">
    <property type="entry name" value="FOLATE SYNTHESIS PROTEINS"/>
    <property type="match status" value="1"/>
</dbReference>
<dbReference type="GO" id="GO:0005829">
    <property type="term" value="C:cytosol"/>
    <property type="evidence" value="ECO:0007669"/>
    <property type="project" value="TreeGrafter"/>
</dbReference>
<dbReference type="EC" id="2.5.1.15" evidence="5 12"/>
<evidence type="ECO:0000256" key="11">
    <source>
        <dbReference type="ARBA" id="ARBA00030193"/>
    </source>
</evidence>
<evidence type="ECO:0000256" key="6">
    <source>
        <dbReference type="ARBA" id="ARBA00016919"/>
    </source>
</evidence>
<keyword evidence="9 12" id="KW-0460">Magnesium</keyword>
<comment type="pathway">
    <text evidence="3 12">Cofactor biosynthesis; tetrahydrofolate biosynthesis; 7,8-dihydrofolate from 2-amino-4-hydroxy-6-hydroxymethyl-7,8-dihydropteridine diphosphate and 4-aminobenzoate: step 1/2.</text>
</comment>
<protein>
    <recommendedName>
        <fullName evidence="6 12">Dihydropteroate synthase</fullName>
        <shortName evidence="12">DHPS</shortName>
        <ecNumber evidence="5 12">2.5.1.15</ecNumber>
    </recommendedName>
    <alternativeName>
        <fullName evidence="11 12">Dihydropteroate pyrophosphorylase</fullName>
    </alternativeName>
</protein>
<dbReference type="PROSITE" id="PS00792">
    <property type="entry name" value="DHPS_1"/>
    <property type="match status" value="1"/>
</dbReference>
<evidence type="ECO:0000256" key="1">
    <source>
        <dbReference type="ARBA" id="ARBA00000012"/>
    </source>
</evidence>
<evidence type="ECO:0000256" key="8">
    <source>
        <dbReference type="ARBA" id="ARBA00022723"/>
    </source>
</evidence>
<dbReference type="GO" id="GO:0046656">
    <property type="term" value="P:folic acid biosynthetic process"/>
    <property type="evidence" value="ECO:0007669"/>
    <property type="project" value="UniProtKB-KW"/>
</dbReference>
<keyword evidence="7 12" id="KW-0808">Transferase</keyword>
<dbReference type="Proteomes" id="UP000316095">
    <property type="component" value="Unassembled WGS sequence"/>
</dbReference>
<dbReference type="UniPathway" id="UPA00077">
    <property type="reaction ID" value="UER00156"/>
</dbReference>